<feature type="transmembrane region" description="Helical" evidence="1">
    <location>
        <begin position="7"/>
        <end position="30"/>
    </location>
</feature>
<accession>A0ABD5YQF1</accession>
<feature type="transmembrane region" description="Helical" evidence="1">
    <location>
        <begin position="182"/>
        <end position="199"/>
    </location>
</feature>
<dbReference type="EMBL" id="JBHTAX010000001">
    <property type="protein sequence ID" value="MFC7190662.1"/>
    <property type="molecule type" value="Genomic_DNA"/>
</dbReference>
<dbReference type="SUPFAM" id="SSF103473">
    <property type="entry name" value="MFS general substrate transporter"/>
    <property type="match status" value="1"/>
</dbReference>
<evidence type="ECO:0000313" key="3">
    <source>
        <dbReference type="EMBL" id="MFC7190662.1"/>
    </source>
</evidence>
<feature type="domain" description="Major facilitator superfamily (MFS) profile" evidence="2">
    <location>
        <begin position="1"/>
        <end position="430"/>
    </location>
</feature>
<dbReference type="InterPro" id="IPR011701">
    <property type="entry name" value="MFS"/>
</dbReference>
<keyword evidence="1" id="KW-0812">Transmembrane</keyword>
<feature type="transmembrane region" description="Helical" evidence="1">
    <location>
        <begin position="237"/>
        <end position="256"/>
    </location>
</feature>
<feature type="transmembrane region" description="Helical" evidence="1">
    <location>
        <begin position="74"/>
        <end position="101"/>
    </location>
</feature>
<evidence type="ECO:0000313" key="4">
    <source>
        <dbReference type="Proteomes" id="UP001596417"/>
    </source>
</evidence>
<dbReference type="PANTHER" id="PTHR43129">
    <property type="entry name" value="FOSMIDOMYCIN RESISTANCE PROTEIN"/>
    <property type="match status" value="1"/>
</dbReference>
<feature type="transmembrane region" description="Helical" evidence="1">
    <location>
        <begin position="151"/>
        <end position="176"/>
    </location>
</feature>
<dbReference type="InterPro" id="IPR036259">
    <property type="entry name" value="MFS_trans_sf"/>
</dbReference>
<feature type="transmembrane region" description="Helical" evidence="1">
    <location>
        <begin position="377"/>
        <end position="400"/>
    </location>
</feature>
<organism evidence="3 4">
    <name type="scientific">Halocatena marina</name>
    <dbReference type="NCBI Taxonomy" id="2934937"/>
    <lineage>
        <taxon>Archaea</taxon>
        <taxon>Methanobacteriati</taxon>
        <taxon>Methanobacteriota</taxon>
        <taxon>Stenosarchaea group</taxon>
        <taxon>Halobacteria</taxon>
        <taxon>Halobacteriales</taxon>
        <taxon>Natronomonadaceae</taxon>
        <taxon>Halocatena</taxon>
    </lineage>
</organism>
<evidence type="ECO:0000256" key="1">
    <source>
        <dbReference type="SAM" id="Phobius"/>
    </source>
</evidence>
<sequence>MNRNDRAITGLVMLAHSLVHTYEFVFPVFIPLWLSQFGTTEAIVGAIVGIGLSLFGLGAPLAGVLTDRRGSKPLILACLFGMGGSFVLLGLSSTIAGLIGISQLSMSGIAIPTELGVVTIALIVWGVSASLYHPAGLSLITRGVEARGSAFAYHGTAGNIGTALGPLLATILLFFLSNNWRVVALILAVPALIGVAYAVRINVNETAAVSTATDGGTNETESGISSLSEFFSLSKTLLASAFLVVFSIVMFSGLYYRGVLTFLPSLLGDIGIIAPIEFYGRTIEPANYLYTGLLATGVGGQYVGGKLTDRIPVELGLTVGYAAFGVVALAFLPITALGLIPFVLLLALLGFVLFFVQPFYQATVADYTPASVRGLSYGYTYLGVFGIGALGTPLAGAALTYLSLPYLFGLLAVIGGAAAGLSLYLLTAERNR</sequence>
<evidence type="ECO:0000259" key="2">
    <source>
        <dbReference type="PROSITE" id="PS50850"/>
    </source>
</evidence>
<dbReference type="RefSeq" id="WP_264555990.1">
    <property type="nucleotide sequence ID" value="NZ_CP109979.1"/>
</dbReference>
<dbReference type="GeneID" id="76200304"/>
<dbReference type="PANTHER" id="PTHR43129:SF1">
    <property type="entry name" value="FOSMIDOMYCIN RESISTANCE PROTEIN"/>
    <property type="match status" value="1"/>
</dbReference>
<gene>
    <name evidence="3" type="ORF">ACFQL7_13005</name>
</gene>
<dbReference type="AlphaFoldDB" id="A0ABD5YQF1"/>
<proteinExistence type="predicted"/>
<dbReference type="Proteomes" id="UP001596417">
    <property type="component" value="Unassembled WGS sequence"/>
</dbReference>
<comment type="caution">
    <text evidence="3">The sequence shown here is derived from an EMBL/GenBank/DDBJ whole genome shotgun (WGS) entry which is preliminary data.</text>
</comment>
<feature type="transmembrane region" description="Helical" evidence="1">
    <location>
        <begin position="323"/>
        <end position="356"/>
    </location>
</feature>
<dbReference type="Gene3D" id="1.20.1250.20">
    <property type="entry name" value="MFS general substrate transporter like domains"/>
    <property type="match status" value="2"/>
</dbReference>
<feature type="transmembrane region" description="Helical" evidence="1">
    <location>
        <begin position="42"/>
        <end position="62"/>
    </location>
</feature>
<name>A0ABD5YQF1_9EURY</name>
<feature type="transmembrane region" description="Helical" evidence="1">
    <location>
        <begin position="107"/>
        <end position="131"/>
    </location>
</feature>
<dbReference type="Pfam" id="PF07690">
    <property type="entry name" value="MFS_1"/>
    <property type="match status" value="1"/>
</dbReference>
<dbReference type="PROSITE" id="PS50850">
    <property type="entry name" value="MFS"/>
    <property type="match status" value="1"/>
</dbReference>
<dbReference type="InterPro" id="IPR020846">
    <property type="entry name" value="MFS_dom"/>
</dbReference>
<protein>
    <submittedName>
        <fullName evidence="3">MFS transporter</fullName>
    </submittedName>
</protein>
<keyword evidence="1" id="KW-1133">Transmembrane helix</keyword>
<keyword evidence="4" id="KW-1185">Reference proteome</keyword>
<feature type="transmembrane region" description="Helical" evidence="1">
    <location>
        <begin position="406"/>
        <end position="426"/>
    </location>
</feature>
<reference evidence="3 4" key="1">
    <citation type="journal article" date="2019" name="Int. J. Syst. Evol. Microbiol.">
        <title>The Global Catalogue of Microorganisms (GCM) 10K type strain sequencing project: providing services to taxonomists for standard genome sequencing and annotation.</title>
        <authorList>
            <consortium name="The Broad Institute Genomics Platform"/>
            <consortium name="The Broad Institute Genome Sequencing Center for Infectious Disease"/>
            <person name="Wu L."/>
            <person name="Ma J."/>
        </authorList>
    </citation>
    <scope>NUCLEOTIDE SEQUENCE [LARGE SCALE GENOMIC DNA]</scope>
    <source>
        <strain evidence="3 4">RDMS1</strain>
    </source>
</reference>
<keyword evidence="1" id="KW-0472">Membrane</keyword>